<proteinExistence type="predicted"/>
<evidence type="ECO:0000313" key="1">
    <source>
        <dbReference type="EMBL" id="GAA0878117.1"/>
    </source>
</evidence>
<organism evidence="1 2">
    <name type="scientific">Algoriphagus jejuensis</name>
    <dbReference type="NCBI Taxonomy" id="419934"/>
    <lineage>
        <taxon>Bacteria</taxon>
        <taxon>Pseudomonadati</taxon>
        <taxon>Bacteroidota</taxon>
        <taxon>Cytophagia</taxon>
        <taxon>Cytophagales</taxon>
        <taxon>Cyclobacteriaceae</taxon>
        <taxon>Algoriphagus</taxon>
    </lineage>
</organism>
<dbReference type="Proteomes" id="UP001500469">
    <property type="component" value="Unassembled WGS sequence"/>
</dbReference>
<reference evidence="2" key="1">
    <citation type="journal article" date="2019" name="Int. J. Syst. Evol. Microbiol.">
        <title>The Global Catalogue of Microorganisms (GCM) 10K type strain sequencing project: providing services to taxonomists for standard genome sequencing and annotation.</title>
        <authorList>
            <consortium name="The Broad Institute Genomics Platform"/>
            <consortium name="The Broad Institute Genome Sequencing Center for Infectious Disease"/>
            <person name="Wu L."/>
            <person name="Ma J."/>
        </authorList>
    </citation>
    <scope>NUCLEOTIDE SEQUENCE [LARGE SCALE GENOMIC DNA]</scope>
    <source>
        <strain evidence="2">JCM 16112</strain>
    </source>
</reference>
<sequence>MKRYLPFILFACILLFSCDKEEEEKPRNNESIIPDTYLDRDNVDLGTINITDTKVTIKVWDHGQIDGDIVSIYVNGKVVIAEEVLKGPGSPIEVVADMEYLGYNYVLLYAHNEGSIPPNTCTMEIFDGVGNKSFVLESDLSTNGAVNVVVD</sequence>
<accession>A0ABP3YEG3</accession>
<dbReference type="RefSeq" id="WP_343849291.1">
    <property type="nucleotide sequence ID" value="NZ_BAAAFI010000004.1"/>
</dbReference>
<dbReference type="PROSITE" id="PS51257">
    <property type="entry name" value="PROKAR_LIPOPROTEIN"/>
    <property type="match status" value="1"/>
</dbReference>
<evidence type="ECO:0000313" key="2">
    <source>
        <dbReference type="Proteomes" id="UP001500469"/>
    </source>
</evidence>
<name>A0ABP3YEG3_9BACT</name>
<gene>
    <name evidence="1" type="ORF">GCM10009119_10850</name>
</gene>
<protein>
    <submittedName>
        <fullName evidence="1">Uncharacterized protein</fullName>
    </submittedName>
</protein>
<comment type="caution">
    <text evidence="1">The sequence shown here is derived from an EMBL/GenBank/DDBJ whole genome shotgun (WGS) entry which is preliminary data.</text>
</comment>
<dbReference type="EMBL" id="BAAAFI010000004">
    <property type="protein sequence ID" value="GAA0878117.1"/>
    <property type="molecule type" value="Genomic_DNA"/>
</dbReference>
<keyword evidence="2" id="KW-1185">Reference proteome</keyword>